<feature type="transmembrane region" description="Helical" evidence="1">
    <location>
        <begin position="92"/>
        <end position="112"/>
    </location>
</feature>
<feature type="transmembrane region" description="Helical" evidence="1">
    <location>
        <begin position="214"/>
        <end position="246"/>
    </location>
</feature>
<dbReference type="RefSeq" id="WP_316434423.1">
    <property type="nucleotide sequence ID" value="NZ_CP053586.1"/>
</dbReference>
<accession>A0AA97AJP8</accession>
<organism evidence="2">
    <name type="scientific">Leptolyngbya sp. NK1-12</name>
    <dbReference type="NCBI Taxonomy" id="2547451"/>
    <lineage>
        <taxon>Bacteria</taxon>
        <taxon>Bacillati</taxon>
        <taxon>Cyanobacteriota</taxon>
        <taxon>Cyanophyceae</taxon>
        <taxon>Leptolyngbyales</taxon>
        <taxon>Leptolyngbyaceae</taxon>
        <taxon>Leptolyngbya group</taxon>
        <taxon>Leptolyngbya</taxon>
    </lineage>
</organism>
<name>A0AA97AJP8_9CYAN</name>
<keyword evidence="1" id="KW-1133">Transmembrane helix</keyword>
<feature type="transmembrane region" description="Helical" evidence="1">
    <location>
        <begin position="253"/>
        <end position="273"/>
    </location>
</feature>
<evidence type="ECO:0000313" key="2">
    <source>
        <dbReference type="EMBL" id="WNZ22877.1"/>
    </source>
</evidence>
<feature type="transmembrane region" description="Helical" evidence="1">
    <location>
        <begin position="377"/>
        <end position="397"/>
    </location>
</feature>
<evidence type="ECO:0008006" key="3">
    <source>
        <dbReference type="Google" id="ProtNLM"/>
    </source>
</evidence>
<keyword evidence="1" id="KW-0472">Membrane</keyword>
<proteinExistence type="predicted"/>
<sequence>MKKFPEAVICLLLFAACVLVYQLNGQIGLASNDNIPHTLLAFNWLENGTLNFDNFRDSYLFVGETNTPYYFSEAPNGHLTSTYPIGTSIVTFPLYLLFFIYLKLVGLVQALGGDSSALALNLTDESFNETRHFFGKLAGTLCSALSVVLFYLSLRLKFNQPVALLTSFTYAFATTTWALNSQDLRQHTVSNLLLTGLMLCLLKANRTTGQSRHILLVVAGCFCGLLPSVRLTSAIFAAAAIVYSVYIYRRESIYLLLGLPSILLNWMWNSYYFGLANFGRGGYSQQFESGASSYNFSPPHIIEAFFGQLISPSDGLFIFSPVLLLAIPGFYLAFRGRTGADEKLVLCLGFACIGLFLHYCIYAPWDGGGDSYGPRFLTDILPVVCFLVGYSLDAILAKLPARSFRITPLLAVFLLTLFLSTAVQSVGAFTDVSWGKVPLPLINNPQRRWYLTDSQIERHSRNLIAQIASPIHDSELYLQQLNGKLDQLETIRRNGTIETIGDRWTVRTGAKRVLRASLTNTGQSTWFGYQTGLEEQGETRLYLRMFNAAGNPVRLKQDNLFISGRPQPGESATAIGQIIAPTKPGDYRVVLWLIAEGLEEAVETKPPLHEFTLTVLPRQKKN</sequence>
<reference evidence="2" key="1">
    <citation type="submission" date="2020-05" db="EMBL/GenBank/DDBJ databases">
        <authorList>
            <person name="Zhu T."/>
            <person name="Keshari N."/>
            <person name="Lu X."/>
        </authorList>
    </citation>
    <scope>NUCLEOTIDE SEQUENCE</scope>
    <source>
        <strain evidence="2">NK1-12</strain>
    </source>
</reference>
<feature type="transmembrane region" description="Helical" evidence="1">
    <location>
        <begin position="409"/>
        <end position="429"/>
    </location>
</feature>
<protein>
    <recommendedName>
        <fullName evidence="3">Glycosyltransferase RgtA/B/C/D-like domain-containing protein</fullName>
    </recommendedName>
</protein>
<feature type="transmembrane region" description="Helical" evidence="1">
    <location>
        <begin position="315"/>
        <end position="334"/>
    </location>
</feature>
<dbReference type="AlphaFoldDB" id="A0AA97AJP8"/>
<feature type="transmembrane region" description="Helical" evidence="1">
    <location>
        <begin position="133"/>
        <end position="152"/>
    </location>
</feature>
<dbReference type="EMBL" id="CP053586">
    <property type="protein sequence ID" value="WNZ22877.1"/>
    <property type="molecule type" value="Genomic_DNA"/>
</dbReference>
<dbReference type="PROSITE" id="PS51257">
    <property type="entry name" value="PROKAR_LIPOPROTEIN"/>
    <property type="match status" value="1"/>
</dbReference>
<keyword evidence="1" id="KW-0812">Transmembrane</keyword>
<gene>
    <name evidence="2" type="ORF">HJG54_08425</name>
</gene>
<feature type="transmembrane region" description="Helical" evidence="1">
    <location>
        <begin position="346"/>
        <end position="365"/>
    </location>
</feature>
<evidence type="ECO:0000256" key="1">
    <source>
        <dbReference type="SAM" id="Phobius"/>
    </source>
</evidence>